<dbReference type="InterPro" id="IPR036661">
    <property type="entry name" value="Luciferase-like_sf"/>
</dbReference>
<dbReference type="Gene3D" id="3.20.20.30">
    <property type="entry name" value="Luciferase-like domain"/>
    <property type="match status" value="1"/>
</dbReference>
<keyword evidence="4 8" id="KW-0503">Monooxygenase</keyword>
<evidence type="ECO:0000256" key="4">
    <source>
        <dbReference type="ARBA" id="ARBA00023033"/>
    </source>
</evidence>
<dbReference type="Pfam" id="PF00296">
    <property type="entry name" value="Bac_luciferase"/>
    <property type="match status" value="1"/>
</dbReference>
<dbReference type="SUPFAM" id="SSF51679">
    <property type="entry name" value="Bacterial luciferase-like"/>
    <property type="match status" value="1"/>
</dbReference>
<reference evidence="8 9" key="1">
    <citation type="submission" date="2017-06" db="EMBL/GenBank/DDBJ databases">
        <authorList>
            <person name="Kim H.J."/>
            <person name="Triplett B.A."/>
        </authorList>
    </citation>
    <scope>NUCLEOTIDE SEQUENCE [LARGE SCALE GENOMIC DNA]</scope>
    <source>
        <strain evidence="8">FRACA_ARgP5</strain>
    </source>
</reference>
<keyword evidence="3" id="KW-0560">Oxidoreductase</keyword>
<dbReference type="Proteomes" id="UP000234331">
    <property type="component" value="Unassembled WGS sequence"/>
</dbReference>
<keyword evidence="2 6" id="KW-0288">FMN</keyword>
<feature type="binding site" evidence="6">
    <location>
        <position position="58"/>
    </location>
    <ligand>
        <name>FMN</name>
        <dbReference type="ChEBI" id="CHEBI:58210"/>
    </ligand>
</feature>
<dbReference type="InterPro" id="IPR051260">
    <property type="entry name" value="Diverse_substr_monoxygenases"/>
</dbReference>
<name>A0A2I2L1D5_9ACTN</name>
<feature type="domain" description="Luciferase-like" evidence="7">
    <location>
        <begin position="35"/>
        <end position="382"/>
    </location>
</feature>
<evidence type="ECO:0000256" key="3">
    <source>
        <dbReference type="ARBA" id="ARBA00023002"/>
    </source>
</evidence>
<evidence type="ECO:0000256" key="6">
    <source>
        <dbReference type="PIRSR" id="PIRSR000337-1"/>
    </source>
</evidence>
<evidence type="ECO:0000256" key="1">
    <source>
        <dbReference type="ARBA" id="ARBA00022630"/>
    </source>
</evidence>
<feature type="binding site" evidence="6">
    <location>
        <position position="95"/>
    </location>
    <ligand>
        <name>FMN</name>
        <dbReference type="ChEBI" id="CHEBI:58210"/>
    </ligand>
</feature>
<comment type="similarity">
    <text evidence="5">Belongs to the NtaA/SnaA/DszA monooxygenase family.</text>
</comment>
<evidence type="ECO:0000313" key="9">
    <source>
        <dbReference type="Proteomes" id="UP000234331"/>
    </source>
</evidence>
<dbReference type="OrthoDB" id="3265338at2"/>
<dbReference type="RefSeq" id="WP_101835873.1">
    <property type="nucleotide sequence ID" value="NZ_FZMO01000547.1"/>
</dbReference>
<dbReference type="EMBL" id="FZMO01000547">
    <property type="protein sequence ID" value="SNQ51746.1"/>
    <property type="molecule type" value="Genomic_DNA"/>
</dbReference>
<dbReference type="PANTHER" id="PTHR30011:SF16">
    <property type="entry name" value="C2H2 FINGER DOMAIN TRANSCRIPTION FACTOR (EUROFUNG)-RELATED"/>
    <property type="match status" value="1"/>
</dbReference>
<dbReference type="NCBIfam" id="TIGR03860">
    <property type="entry name" value="FMN_nitrolo"/>
    <property type="match status" value="1"/>
</dbReference>
<feature type="binding site" evidence="6">
    <location>
        <position position="149"/>
    </location>
    <ligand>
        <name>FMN</name>
        <dbReference type="ChEBI" id="CHEBI:58210"/>
    </ligand>
</feature>
<feature type="binding site" evidence="6">
    <location>
        <position position="220"/>
    </location>
    <ligand>
        <name>FMN</name>
        <dbReference type="ChEBI" id="CHEBI:58210"/>
    </ligand>
</feature>
<evidence type="ECO:0000256" key="5">
    <source>
        <dbReference type="ARBA" id="ARBA00033748"/>
    </source>
</evidence>
<evidence type="ECO:0000256" key="2">
    <source>
        <dbReference type="ARBA" id="ARBA00022643"/>
    </source>
</evidence>
<keyword evidence="9" id="KW-1185">Reference proteome</keyword>
<evidence type="ECO:0000259" key="7">
    <source>
        <dbReference type="Pfam" id="PF00296"/>
    </source>
</evidence>
<dbReference type="InterPro" id="IPR011251">
    <property type="entry name" value="Luciferase-like_dom"/>
</dbReference>
<dbReference type="CDD" id="cd01095">
    <property type="entry name" value="Nitrilotriacetate_monoxgenase"/>
    <property type="match status" value="1"/>
</dbReference>
<dbReference type="GO" id="GO:0016705">
    <property type="term" value="F:oxidoreductase activity, acting on paired donors, with incorporation or reduction of molecular oxygen"/>
    <property type="evidence" value="ECO:0007669"/>
    <property type="project" value="InterPro"/>
</dbReference>
<dbReference type="PIRSF" id="PIRSF000337">
    <property type="entry name" value="NTA_MOA"/>
    <property type="match status" value="1"/>
</dbReference>
<dbReference type="AlphaFoldDB" id="A0A2I2L1D5"/>
<feature type="binding site" evidence="6">
    <location>
        <position position="145"/>
    </location>
    <ligand>
        <name>FMN</name>
        <dbReference type="ChEBI" id="CHEBI:58210"/>
    </ligand>
</feature>
<evidence type="ECO:0000313" key="8">
    <source>
        <dbReference type="EMBL" id="SNQ51746.1"/>
    </source>
</evidence>
<protein>
    <submittedName>
        <fullName evidence="8">Putative monooxygenase YxeK</fullName>
    </submittedName>
</protein>
<keyword evidence="1 6" id="KW-0285">Flavoprotein</keyword>
<sequence length="448" mass="49327">MPSPDRQLHLNVNILDAGRHPGAWRFQDDPRLFLDIDYFQRIARLAERGTFDAVFLSDGVSLHQEPPEKPWNALEPSVLLTALATVTERVGLIGTVSTTFNEPFNLARRFASLDHISRGRAAVNIVTTISPKASANFGLRTTPDHDARYARAEEFVDVLADLWDSWEDDAIVGDRLRSRFVDGAKVHTIDHESRYFAVRGPLNVPRSPQGRPVLVQAGSSGVGKRLAARVADIVFTAQPTFPTAAAFYTEIRQAAAGFGRDPDHLVVLPGLFPIIGGTEAEARARKAELDAYFPFDVELPRLAAQLGVEPEQLPLDARLPYDQLPDVSSYATGSRGFFEAIVAMARTHDYTVRELLLANGGGHRQVIGAPEQIADDIARWFHGRAADGFNLNFDVFPSGLEAFVEHVTPELRRRGMFRTEYTGTTLREHLGLPRPASRFATAGATATA</sequence>
<feature type="binding site" evidence="6">
    <location>
        <position position="219"/>
    </location>
    <ligand>
        <name>FMN</name>
        <dbReference type="ChEBI" id="CHEBI:58210"/>
    </ligand>
</feature>
<gene>
    <name evidence="8" type="primary">yxeK</name>
    <name evidence="8" type="ORF">FRACA_80046</name>
</gene>
<dbReference type="PANTHER" id="PTHR30011">
    <property type="entry name" value="ALKANESULFONATE MONOOXYGENASE-RELATED"/>
    <property type="match status" value="1"/>
</dbReference>
<dbReference type="InterPro" id="IPR016215">
    <property type="entry name" value="NTA_MOA"/>
</dbReference>
<dbReference type="GO" id="GO:0004497">
    <property type="term" value="F:monooxygenase activity"/>
    <property type="evidence" value="ECO:0007669"/>
    <property type="project" value="UniProtKB-KW"/>
</dbReference>
<proteinExistence type="inferred from homology"/>
<accession>A0A2I2L1D5</accession>
<organism evidence="8 9">
    <name type="scientific">Frankia canadensis</name>
    <dbReference type="NCBI Taxonomy" id="1836972"/>
    <lineage>
        <taxon>Bacteria</taxon>
        <taxon>Bacillati</taxon>
        <taxon>Actinomycetota</taxon>
        <taxon>Actinomycetes</taxon>
        <taxon>Frankiales</taxon>
        <taxon>Frankiaceae</taxon>
        <taxon>Frankia</taxon>
    </lineage>
</organism>